<feature type="compositionally biased region" description="Low complexity" evidence="1">
    <location>
        <begin position="1"/>
        <end position="13"/>
    </location>
</feature>
<organism evidence="2 3">
    <name type="scientific">Neoarthrinium moseri</name>
    <dbReference type="NCBI Taxonomy" id="1658444"/>
    <lineage>
        <taxon>Eukaryota</taxon>
        <taxon>Fungi</taxon>
        <taxon>Dikarya</taxon>
        <taxon>Ascomycota</taxon>
        <taxon>Pezizomycotina</taxon>
        <taxon>Sordariomycetes</taxon>
        <taxon>Xylariomycetidae</taxon>
        <taxon>Amphisphaeriales</taxon>
        <taxon>Apiosporaceae</taxon>
        <taxon>Neoarthrinium</taxon>
    </lineage>
</organism>
<reference evidence="2" key="1">
    <citation type="submission" date="2021-03" db="EMBL/GenBank/DDBJ databases">
        <title>Revisited historic fungal species revealed as producer of novel bioactive compounds through whole genome sequencing and comparative genomics.</title>
        <authorList>
            <person name="Vignolle G.A."/>
            <person name="Hochenegger N."/>
            <person name="Mach R.L."/>
            <person name="Mach-Aigner A.R."/>
            <person name="Javad Rahimi M."/>
            <person name="Salim K.A."/>
            <person name="Chan C.M."/>
            <person name="Lim L.B.L."/>
            <person name="Cai F."/>
            <person name="Druzhinina I.S."/>
            <person name="U'Ren J.M."/>
            <person name="Derntl C."/>
        </authorList>
    </citation>
    <scope>NUCLEOTIDE SEQUENCE</scope>
    <source>
        <strain evidence="2">TUCIM 5799</strain>
    </source>
</reference>
<evidence type="ECO:0000313" key="2">
    <source>
        <dbReference type="EMBL" id="KAI1879158.1"/>
    </source>
</evidence>
<accession>A0A9P9WU28</accession>
<evidence type="ECO:0000313" key="3">
    <source>
        <dbReference type="Proteomes" id="UP000829685"/>
    </source>
</evidence>
<feature type="region of interest" description="Disordered" evidence="1">
    <location>
        <begin position="1"/>
        <end position="30"/>
    </location>
</feature>
<dbReference type="AlphaFoldDB" id="A0A9P9WU28"/>
<proteinExistence type="predicted"/>
<sequence length="180" mass="19585">MGTSSTTVGSVRTTQHHIGGEPRLDSNGVAESATYTQTLTVLIFRGYPRDTEDSRMIEFYLAADDSATTSTAFRLEGHTGMYWVKVTPSPGVPHSRPHYLRQFFVAAVPVASASDSRLRNAIMGTLVNNEDPEFTRFSWIADVISSLSAGGFITSEEGDEVVDQTINAIYDAPYGSEPVL</sequence>
<dbReference type="EMBL" id="JAFIMR010000004">
    <property type="protein sequence ID" value="KAI1879158.1"/>
    <property type="molecule type" value="Genomic_DNA"/>
</dbReference>
<comment type="caution">
    <text evidence="2">The sequence shown here is derived from an EMBL/GenBank/DDBJ whole genome shotgun (WGS) entry which is preliminary data.</text>
</comment>
<keyword evidence="3" id="KW-1185">Reference proteome</keyword>
<dbReference type="Proteomes" id="UP000829685">
    <property type="component" value="Unassembled WGS sequence"/>
</dbReference>
<evidence type="ECO:0000256" key="1">
    <source>
        <dbReference type="SAM" id="MobiDB-lite"/>
    </source>
</evidence>
<gene>
    <name evidence="2" type="ORF">JX265_002112</name>
</gene>
<protein>
    <submittedName>
        <fullName evidence="2">Uncharacterized protein</fullName>
    </submittedName>
</protein>
<name>A0A9P9WU28_9PEZI</name>